<dbReference type="RefSeq" id="WP_091907130.1">
    <property type="nucleotide sequence ID" value="NZ_FNLO01000004.1"/>
</dbReference>
<dbReference type="EMBL" id="FNLO01000004">
    <property type="protein sequence ID" value="SDV48182.1"/>
    <property type="molecule type" value="Genomic_DNA"/>
</dbReference>
<dbReference type="OrthoDB" id="9807274at2"/>
<feature type="transmembrane region" description="Helical" evidence="7">
    <location>
        <begin position="421"/>
        <end position="439"/>
    </location>
</feature>
<gene>
    <name evidence="9" type="ORF">SAMN05216551_104229</name>
</gene>
<dbReference type="GO" id="GO:0022857">
    <property type="term" value="F:transmembrane transporter activity"/>
    <property type="evidence" value="ECO:0007669"/>
    <property type="project" value="InterPro"/>
</dbReference>
<dbReference type="AlphaFoldDB" id="A0A1H2PPF4"/>
<evidence type="ECO:0000313" key="9">
    <source>
        <dbReference type="EMBL" id="SDV48182.1"/>
    </source>
</evidence>
<feature type="domain" description="Major facilitator superfamily (MFS) profile" evidence="8">
    <location>
        <begin position="27"/>
        <end position="519"/>
    </location>
</feature>
<feature type="transmembrane region" description="Helical" evidence="7">
    <location>
        <begin position="244"/>
        <end position="265"/>
    </location>
</feature>
<dbReference type="PANTHER" id="PTHR23501:SF191">
    <property type="entry name" value="VACUOLAR BASIC AMINO ACID TRANSPORTER 4"/>
    <property type="match status" value="1"/>
</dbReference>
<feature type="transmembrane region" description="Helical" evidence="7">
    <location>
        <begin position="376"/>
        <end position="400"/>
    </location>
</feature>
<dbReference type="Gene3D" id="1.20.1250.20">
    <property type="entry name" value="MFS general substrate transporter like domains"/>
    <property type="match status" value="1"/>
</dbReference>
<dbReference type="Pfam" id="PF07690">
    <property type="entry name" value="MFS_1"/>
    <property type="match status" value="1"/>
</dbReference>
<dbReference type="FunFam" id="1.20.1720.10:FF:000004">
    <property type="entry name" value="EmrB/QacA family drug resistance transporter"/>
    <property type="match status" value="1"/>
</dbReference>
<dbReference type="InterPro" id="IPR036259">
    <property type="entry name" value="MFS_trans_sf"/>
</dbReference>
<dbReference type="GO" id="GO:0005886">
    <property type="term" value="C:plasma membrane"/>
    <property type="evidence" value="ECO:0007669"/>
    <property type="project" value="UniProtKB-SubCell"/>
</dbReference>
<dbReference type="Gene3D" id="1.20.1720.10">
    <property type="entry name" value="Multidrug resistance protein D"/>
    <property type="match status" value="1"/>
</dbReference>
<keyword evidence="10" id="KW-1185">Reference proteome</keyword>
<evidence type="ECO:0000259" key="8">
    <source>
        <dbReference type="PROSITE" id="PS50850"/>
    </source>
</evidence>
<feature type="transmembrane region" description="Helical" evidence="7">
    <location>
        <begin position="124"/>
        <end position="142"/>
    </location>
</feature>
<evidence type="ECO:0000256" key="2">
    <source>
        <dbReference type="ARBA" id="ARBA00022448"/>
    </source>
</evidence>
<feature type="transmembrane region" description="Helical" evidence="7">
    <location>
        <begin position="320"/>
        <end position="339"/>
    </location>
</feature>
<dbReference type="STRING" id="1770053.SAMN05216551_104229"/>
<keyword evidence="2" id="KW-0813">Transport</keyword>
<feature type="transmembrane region" description="Helical" evidence="7">
    <location>
        <begin position="495"/>
        <end position="515"/>
    </location>
</feature>
<sequence>MSVASDGSPAPAAQGTSSRSFRESLLAVLGLAFVTMLVALDQTVVGTALPTIVAELNGFELYAWTATAYLLTSVVTVPVFGRLGDYYGRKPFVVASIVVFSVASLLCGAANSMTFLVWSRALQGIGGGMLVGTAFACIPDLFPDARQRLRWQVLISTAFGIANAVGPSLGGILTEGWGWRSVFYVNLPVTALSLFFVGRYLPHVRHRTVEPGTLARLDWLGAALIALTLGSLQMAVEIIPQHGFSLYTGGLLVLTVVCGTVLFFWERRHPQPMLPLEMWRHPCLAELFNLSLLGGFALFAMLFYAPLLFQGGFGWSPREAGLVITPLVVCITVGSIVNGRLVSRMKTPNRMLPIGFGLLFVACIGLAVATTDLPRVVLMVGMLCGGVGLGFILPNLTVFAQQTAPREQLGIATALLQSLRMVGGMIGAALVGTTIQAVYHAGVRRSLGENTQHWYGRLADPQLLVNAVDRQRFVTDATAHGDNGALLVEAARHSLVGAIHIGIAIAALVTVYAMWRTRRVPPVSLHRKLEPTMSE</sequence>
<dbReference type="PROSITE" id="PS50850">
    <property type="entry name" value="MFS"/>
    <property type="match status" value="1"/>
</dbReference>
<feature type="transmembrane region" description="Helical" evidence="7">
    <location>
        <begin position="61"/>
        <end position="80"/>
    </location>
</feature>
<evidence type="ECO:0000256" key="3">
    <source>
        <dbReference type="ARBA" id="ARBA00022475"/>
    </source>
</evidence>
<name>A0A1H2PPF4_9BURK</name>
<dbReference type="PANTHER" id="PTHR23501">
    <property type="entry name" value="MAJOR FACILITATOR SUPERFAMILY"/>
    <property type="match status" value="1"/>
</dbReference>
<keyword evidence="3" id="KW-1003">Cell membrane</keyword>
<organism evidence="9 10">
    <name type="scientific">Chitinasiproducens palmae</name>
    <dbReference type="NCBI Taxonomy" id="1770053"/>
    <lineage>
        <taxon>Bacteria</taxon>
        <taxon>Pseudomonadati</taxon>
        <taxon>Pseudomonadota</taxon>
        <taxon>Betaproteobacteria</taxon>
        <taxon>Burkholderiales</taxon>
        <taxon>Burkholderiaceae</taxon>
        <taxon>Chitinasiproducens</taxon>
    </lineage>
</organism>
<feature type="transmembrane region" description="Helical" evidence="7">
    <location>
        <begin position="181"/>
        <end position="201"/>
    </location>
</feature>
<feature type="transmembrane region" description="Helical" evidence="7">
    <location>
        <begin position="351"/>
        <end position="370"/>
    </location>
</feature>
<feature type="transmembrane region" description="Helical" evidence="7">
    <location>
        <begin position="149"/>
        <end position="169"/>
    </location>
</feature>
<evidence type="ECO:0000256" key="6">
    <source>
        <dbReference type="ARBA" id="ARBA00023136"/>
    </source>
</evidence>
<evidence type="ECO:0000256" key="4">
    <source>
        <dbReference type="ARBA" id="ARBA00022692"/>
    </source>
</evidence>
<keyword evidence="4 7" id="KW-0812">Transmembrane</keyword>
<evidence type="ECO:0000256" key="5">
    <source>
        <dbReference type="ARBA" id="ARBA00022989"/>
    </source>
</evidence>
<protein>
    <submittedName>
        <fullName evidence="9">Drug resistance transporter, EmrB/QacA subfamily</fullName>
    </submittedName>
</protein>
<dbReference type="InterPro" id="IPR020846">
    <property type="entry name" value="MFS_dom"/>
</dbReference>
<feature type="transmembrane region" description="Helical" evidence="7">
    <location>
        <begin position="286"/>
        <end position="308"/>
    </location>
</feature>
<feature type="transmembrane region" description="Helical" evidence="7">
    <location>
        <begin position="92"/>
        <end position="118"/>
    </location>
</feature>
<keyword evidence="5 7" id="KW-1133">Transmembrane helix</keyword>
<accession>A0A1H2PPF4</accession>
<keyword evidence="6 7" id="KW-0472">Membrane</keyword>
<feature type="transmembrane region" description="Helical" evidence="7">
    <location>
        <begin position="25"/>
        <end position="49"/>
    </location>
</feature>
<dbReference type="SUPFAM" id="SSF103473">
    <property type="entry name" value="MFS general substrate transporter"/>
    <property type="match status" value="1"/>
</dbReference>
<proteinExistence type="predicted"/>
<evidence type="ECO:0000256" key="7">
    <source>
        <dbReference type="SAM" id="Phobius"/>
    </source>
</evidence>
<dbReference type="InterPro" id="IPR011701">
    <property type="entry name" value="MFS"/>
</dbReference>
<reference evidence="10" key="1">
    <citation type="submission" date="2016-09" db="EMBL/GenBank/DDBJ databases">
        <authorList>
            <person name="Varghese N."/>
            <person name="Submissions S."/>
        </authorList>
    </citation>
    <scope>NUCLEOTIDE SEQUENCE [LARGE SCALE GENOMIC DNA]</scope>
    <source>
        <strain evidence="10">JS23</strain>
    </source>
</reference>
<evidence type="ECO:0000313" key="10">
    <source>
        <dbReference type="Proteomes" id="UP000243719"/>
    </source>
</evidence>
<evidence type="ECO:0000256" key="1">
    <source>
        <dbReference type="ARBA" id="ARBA00004651"/>
    </source>
</evidence>
<dbReference type="CDD" id="cd17502">
    <property type="entry name" value="MFS_Azr1_MDR_like"/>
    <property type="match status" value="1"/>
</dbReference>
<dbReference type="Proteomes" id="UP000243719">
    <property type="component" value="Unassembled WGS sequence"/>
</dbReference>
<feature type="transmembrane region" description="Helical" evidence="7">
    <location>
        <begin position="213"/>
        <end position="232"/>
    </location>
</feature>
<comment type="subcellular location">
    <subcellularLocation>
        <location evidence="1">Cell membrane</location>
        <topology evidence="1">Multi-pass membrane protein</topology>
    </subcellularLocation>
</comment>